<organism evidence="2 3">
    <name type="scientific">Marinilactibacillus piezotolerans</name>
    <dbReference type="NCBI Taxonomy" id="258723"/>
    <lineage>
        <taxon>Bacteria</taxon>
        <taxon>Bacillati</taxon>
        <taxon>Bacillota</taxon>
        <taxon>Bacilli</taxon>
        <taxon>Lactobacillales</taxon>
        <taxon>Carnobacteriaceae</taxon>
        <taxon>Marinilactibacillus</taxon>
    </lineage>
</organism>
<proteinExistence type="predicted"/>
<dbReference type="Proteomes" id="UP000199589">
    <property type="component" value="Unassembled WGS sequence"/>
</dbReference>
<dbReference type="EMBL" id="FOSJ01000018">
    <property type="protein sequence ID" value="SFK25342.1"/>
    <property type="molecule type" value="Genomic_DNA"/>
</dbReference>
<evidence type="ECO:0000313" key="3">
    <source>
        <dbReference type="Proteomes" id="UP000199589"/>
    </source>
</evidence>
<evidence type="ECO:0000259" key="1">
    <source>
        <dbReference type="PROSITE" id="PS50057"/>
    </source>
</evidence>
<evidence type="ECO:0000313" key="2">
    <source>
        <dbReference type="EMBL" id="SFK25342.1"/>
    </source>
</evidence>
<accession>A0A1I3Y0Q3</accession>
<feature type="domain" description="FERM" evidence="1">
    <location>
        <begin position="1"/>
        <end position="36"/>
    </location>
</feature>
<dbReference type="InterPro" id="IPR000299">
    <property type="entry name" value="FERM_domain"/>
</dbReference>
<name>A0A1I3Y0Q3_9LACT</name>
<sequence>MDSAPSSILFFELKHSLLSGHLECMSSQKFKHEMSD</sequence>
<gene>
    <name evidence="2" type="ORF">SAMN04488569_101820</name>
</gene>
<keyword evidence="3" id="KW-1185">Reference proteome</keyword>
<reference evidence="3" key="1">
    <citation type="submission" date="2016-10" db="EMBL/GenBank/DDBJ databases">
        <authorList>
            <person name="Varghese N."/>
            <person name="Submissions S."/>
        </authorList>
    </citation>
    <scope>NUCLEOTIDE SEQUENCE [LARGE SCALE GENOMIC DNA]</scope>
    <source>
        <strain evidence="3">DSM 16108</strain>
    </source>
</reference>
<dbReference type="PROSITE" id="PS50057">
    <property type="entry name" value="FERM_3"/>
    <property type="match status" value="1"/>
</dbReference>
<dbReference type="AlphaFoldDB" id="A0A1I3Y0Q3"/>
<protein>
    <recommendedName>
        <fullName evidence="1">FERM domain-containing protein</fullName>
    </recommendedName>
</protein>